<dbReference type="PANTHER" id="PTHR10587:SF137">
    <property type="entry name" value="4-DEOXY-4-FORMAMIDO-L-ARABINOSE-PHOSPHOUNDECAPRENOL DEFORMYLASE ARND-RELATED"/>
    <property type="match status" value="1"/>
</dbReference>
<proteinExistence type="predicted"/>
<feature type="compositionally biased region" description="Low complexity" evidence="1">
    <location>
        <begin position="207"/>
        <end position="251"/>
    </location>
</feature>
<dbReference type="InterPro" id="IPR002509">
    <property type="entry name" value="NODB_dom"/>
</dbReference>
<dbReference type="Gene3D" id="3.20.20.370">
    <property type="entry name" value="Glycoside hydrolase/deacetylase"/>
    <property type="match status" value="1"/>
</dbReference>
<reference evidence="3" key="2">
    <citation type="submission" date="2020-09" db="EMBL/GenBank/DDBJ databases">
        <authorList>
            <person name="Sun Q."/>
            <person name="Zhou Y."/>
        </authorList>
    </citation>
    <scope>NUCLEOTIDE SEQUENCE</scope>
    <source>
        <strain evidence="3">CGMCC 4.7299</strain>
    </source>
</reference>
<feature type="region of interest" description="Disordered" evidence="1">
    <location>
        <begin position="45"/>
        <end position="141"/>
    </location>
</feature>
<feature type="region of interest" description="Disordered" evidence="1">
    <location>
        <begin position="1"/>
        <end position="20"/>
    </location>
</feature>
<evidence type="ECO:0000313" key="4">
    <source>
        <dbReference type="Proteomes" id="UP000656042"/>
    </source>
</evidence>
<feature type="compositionally biased region" description="Basic residues" evidence="1">
    <location>
        <begin position="46"/>
        <end position="58"/>
    </location>
</feature>
<evidence type="ECO:0000259" key="2">
    <source>
        <dbReference type="PROSITE" id="PS51677"/>
    </source>
</evidence>
<reference evidence="3" key="1">
    <citation type="journal article" date="2014" name="Int. J. Syst. Evol. Microbiol.">
        <title>Complete genome sequence of Corynebacterium casei LMG S-19264T (=DSM 44701T), isolated from a smear-ripened cheese.</title>
        <authorList>
            <consortium name="US DOE Joint Genome Institute (JGI-PGF)"/>
            <person name="Walter F."/>
            <person name="Albersmeier A."/>
            <person name="Kalinowski J."/>
            <person name="Ruckert C."/>
        </authorList>
    </citation>
    <scope>NUCLEOTIDE SEQUENCE</scope>
    <source>
        <strain evidence="3">CGMCC 4.7299</strain>
    </source>
</reference>
<dbReference type="Proteomes" id="UP000656042">
    <property type="component" value="Unassembled WGS sequence"/>
</dbReference>
<protein>
    <recommendedName>
        <fullName evidence="2">NodB homology domain-containing protein</fullName>
    </recommendedName>
</protein>
<gene>
    <name evidence="3" type="ORF">GCM10012284_39710</name>
</gene>
<feature type="domain" description="NodB homology" evidence="2">
    <location>
        <begin position="272"/>
        <end position="462"/>
    </location>
</feature>
<name>A0A8J3FPH0_9ACTN</name>
<evidence type="ECO:0000313" key="3">
    <source>
        <dbReference type="EMBL" id="GGL01202.1"/>
    </source>
</evidence>
<evidence type="ECO:0000256" key="1">
    <source>
        <dbReference type="SAM" id="MobiDB-lite"/>
    </source>
</evidence>
<organism evidence="3 4">
    <name type="scientific">Mangrovihabitans endophyticus</name>
    <dbReference type="NCBI Taxonomy" id="1751298"/>
    <lineage>
        <taxon>Bacteria</taxon>
        <taxon>Bacillati</taxon>
        <taxon>Actinomycetota</taxon>
        <taxon>Actinomycetes</taxon>
        <taxon>Micromonosporales</taxon>
        <taxon>Micromonosporaceae</taxon>
        <taxon>Mangrovihabitans</taxon>
    </lineage>
</organism>
<dbReference type="AlphaFoldDB" id="A0A8J3FPH0"/>
<comment type="caution">
    <text evidence="3">The sequence shown here is derived from an EMBL/GenBank/DDBJ whole genome shotgun (WGS) entry which is preliminary data.</text>
</comment>
<dbReference type="PANTHER" id="PTHR10587">
    <property type="entry name" value="GLYCOSYL TRANSFERASE-RELATED"/>
    <property type="match status" value="1"/>
</dbReference>
<accession>A0A8J3FPH0</accession>
<dbReference type="PROSITE" id="PS51677">
    <property type="entry name" value="NODB"/>
    <property type="match status" value="1"/>
</dbReference>
<dbReference type="EMBL" id="BMMX01000019">
    <property type="protein sequence ID" value="GGL01202.1"/>
    <property type="molecule type" value="Genomic_DNA"/>
</dbReference>
<sequence>MVKDETGYPTGEWPSVTRHETRKVEAIWSAAGLSRPADAAEGLFARWRKRGRSRRNARRTPERGGRGSDRDAERRGARHDRPGADRDAHRRPVRREAPASGPRARHAAGRSHGVEIRPASRPAGTRRRARPGATGTHRAPGTVPLESWLLVGKPRQQAVLVAAVVLGLLLVGVPMQRRALDIDPVNAANQAAVEARQKAGSAHRTTTEAPATTAPRRNTTAPTPAVSASSAAPAPTASAPATATTPTASPSPAAPVPDGDGPAHSLLTTGSDAVALTFDDGPDPVQTPKILAMLADRHITATFCLVGQQVRKHPEIVRQIAAAGHTLCNHTWSHSLTIGKEEPATIQRDLQRTNAAIRQAVPDAKIPFFRAPGGNFTDRLVQVAYADKMASLYWKVDPRDWEHDKDEDDDSHITRIVTQLKKDVKPGAIVLSHDFNQPDTIAAYQQLLPWLTENFTLGVPQVPPLTADTPDTSTSSAPPADPA</sequence>
<feature type="region of interest" description="Disordered" evidence="1">
    <location>
        <begin position="462"/>
        <end position="483"/>
    </location>
</feature>
<dbReference type="GO" id="GO:0005975">
    <property type="term" value="P:carbohydrate metabolic process"/>
    <property type="evidence" value="ECO:0007669"/>
    <property type="project" value="InterPro"/>
</dbReference>
<dbReference type="InterPro" id="IPR011330">
    <property type="entry name" value="Glyco_hydro/deAcase_b/a-brl"/>
</dbReference>
<dbReference type="InterPro" id="IPR050248">
    <property type="entry name" value="Polysacc_deacetylase_ArnD"/>
</dbReference>
<feature type="compositionally biased region" description="Low complexity" evidence="1">
    <location>
        <begin position="466"/>
        <end position="483"/>
    </location>
</feature>
<dbReference type="GO" id="GO:0016810">
    <property type="term" value="F:hydrolase activity, acting on carbon-nitrogen (but not peptide) bonds"/>
    <property type="evidence" value="ECO:0007669"/>
    <property type="project" value="InterPro"/>
</dbReference>
<dbReference type="SUPFAM" id="SSF88713">
    <property type="entry name" value="Glycoside hydrolase/deacetylase"/>
    <property type="match status" value="1"/>
</dbReference>
<feature type="compositionally biased region" description="Basic and acidic residues" evidence="1">
    <location>
        <begin position="59"/>
        <end position="97"/>
    </location>
</feature>
<dbReference type="Pfam" id="PF01522">
    <property type="entry name" value="Polysacc_deac_1"/>
    <property type="match status" value="1"/>
</dbReference>
<feature type="region of interest" description="Disordered" evidence="1">
    <location>
        <begin position="193"/>
        <end position="267"/>
    </location>
</feature>
<dbReference type="CDD" id="cd10917">
    <property type="entry name" value="CE4_NodB_like_6s_7s"/>
    <property type="match status" value="1"/>
</dbReference>
<keyword evidence="4" id="KW-1185">Reference proteome</keyword>